<accession>A0A9D4V5H6</accession>
<dbReference type="SMART" id="SM00369">
    <property type="entry name" value="LRR_TYP"/>
    <property type="match status" value="6"/>
</dbReference>
<name>A0A9D4V5H6_ADICA</name>
<reference evidence="4 5" key="1">
    <citation type="submission" date="2021-01" db="EMBL/GenBank/DDBJ databases">
        <title>Adiantum capillus-veneris genome.</title>
        <authorList>
            <person name="Fang Y."/>
            <person name="Liao Q."/>
        </authorList>
    </citation>
    <scope>NUCLEOTIDE SEQUENCE [LARGE SCALE GENOMIC DNA]</scope>
    <source>
        <strain evidence="4">H3</strain>
        <tissue evidence="4">Leaf</tissue>
    </source>
</reference>
<dbReference type="AlphaFoldDB" id="A0A9D4V5H6"/>
<dbReference type="OrthoDB" id="10251809at2759"/>
<dbReference type="InterPro" id="IPR003591">
    <property type="entry name" value="Leu-rich_rpt_typical-subtyp"/>
</dbReference>
<evidence type="ECO:0000256" key="1">
    <source>
        <dbReference type="ARBA" id="ARBA00022441"/>
    </source>
</evidence>
<evidence type="ECO:0000313" key="4">
    <source>
        <dbReference type="EMBL" id="KAI5079563.1"/>
    </source>
</evidence>
<dbReference type="PROSITE" id="PS51450">
    <property type="entry name" value="LRR"/>
    <property type="match status" value="1"/>
</dbReference>
<dbReference type="InterPro" id="IPR032675">
    <property type="entry name" value="LRR_dom_sf"/>
</dbReference>
<dbReference type="SUPFAM" id="SSF117281">
    <property type="entry name" value="Kelch motif"/>
    <property type="match status" value="1"/>
</dbReference>
<dbReference type="Pfam" id="PF13855">
    <property type="entry name" value="LRR_8"/>
    <property type="match status" value="2"/>
</dbReference>
<dbReference type="Pfam" id="PF24681">
    <property type="entry name" value="Kelch_KLHDC2_KLHL20_DRC7"/>
    <property type="match status" value="1"/>
</dbReference>
<keyword evidence="1" id="KW-0880">Kelch repeat</keyword>
<dbReference type="SUPFAM" id="SSF52058">
    <property type="entry name" value="L domain-like"/>
    <property type="match status" value="1"/>
</dbReference>
<dbReference type="InterPro" id="IPR001611">
    <property type="entry name" value="Leu-rich_rpt"/>
</dbReference>
<gene>
    <name evidence="4" type="ORF">GOP47_0005042</name>
</gene>
<sequence>MNLVKAAGVTAVTELNLHSNQLSELTNELAEFRTLRNLKLGKNHFQSLPPVVLRFAKIQVLDLSENEMKELDLGIQFLVSLRELNFSKNQLMMLPNFWSHLTVLVVLNLAKNRLMELPEALGSLRSLQRLDISENLLSSLPKALQHLQELVTLDAHGNHLVEVPPSLGLLKNLIEFDCSGNPFSDPISPFYHQGFEKFMDYLRNLHELQQLEELIRQKPEGQILGSYKKYCARYESGQRPLLRTGYSVTQAGPITYIFGGRVTNYVKVEEIYAIDSRTLLWVKLSTSGSMPTARDGHAAAFDGNKRLYIFGGRNEENKLLNDIYYLDLKTMTWFQPPVEGSIPSVREGASMVVIGFQLIVFGGRGSRQRYNDVHVLDTQVWTWTLQNTRGSIPAPRQNAAATYLGTKFYVHGGKGSLLLEDLHALDTSGFTWSRVSQKGFGPSPRYKHTCWIHQNRLYVVGGLGVKGEPLSSLYVLPLSMETRTDNKFSTTLSSSSIQDKSSNLQSKNYMWTEHDTELEPCLTNVFCHCGEKMVVLQEGPQHAETIPYCSEELSNLEGSSWDYYLEVNCDALQQKV</sequence>
<keyword evidence="3" id="KW-0677">Repeat</keyword>
<comment type="caution">
    <text evidence="4">The sequence shown here is derived from an EMBL/GenBank/DDBJ whole genome shotgun (WGS) entry which is preliminary data.</text>
</comment>
<protein>
    <submittedName>
        <fullName evidence="4">Uncharacterized protein</fullName>
    </submittedName>
</protein>
<dbReference type="InterPro" id="IPR015915">
    <property type="entry name" value="Kelch-typ_b-propeller"/>
</dbReference>
<dbReference type="Proteomes" id="UP000886520">
    <property type="component" value="Chromosome 5"/>
</dbReference>
<evidence type="ECO:0000256" key="3">
    <source>
        <dbReference type="ARBA" id="ARBA00022737"/>
    </source>
</evidence>
<organism evidence="4 5">
    <name type="scientific">Adiantum capillus-veneris</name>
    <name type="common">Maidenhair fern</name>
    <dbReference type="NCBI Taxonomy" id="13818"/>
    <lineage>
        <taxon>Eukaryota</taxon>
        <taxon>Viridiplantae</taxon>
        <taxon>Streptophyta</taxon>
        <taxon>Embryophyta</taxon>
        <taxon>Tracheophyta</taxon>
        <taxon>Polypodiopsida</taxon>
        <taxon>Polypodiidae</taxon>
        <taxon>Polypodiales</taxon>
        <taxon>Pteridineae</taxon>
        <taxon>Pteridaceae</taxon>
        <taxon>Vittarioideae</taxon>
        <taxon>Adiantum</taxon>
    </lineage>
</organism>
<dbReference type="EMBL" id="JABFUD020000005">
    <property type="protein sequence ID" value="KAI5079563.1"/>
    <property type="molecule type" value="Genomic_DNA"/>
</dbReference>
<dbReference type="Gene3D" id="2.120.10.80">
    <property type="entry name" value="Kelch-type beta propeller"/>
    <property type="match status" value="2"/>
</dbReference>
<dbReference type="Gene3D" id="3.80.10.10">
    <property type="entry name" value="Ribonuclease Inhibitor"/>
    <property type="match status" value="1"/>
</dbReference>
<keyword evidence="5" id="KW-1185">Reference proteome</keyword>
<evidence type="ECO:0000313" key="5">
    <source>
        <dbReference type="Proteomes" id="UP000886520"/>
    </source>
</evidence>
<proteinExistence type="predicted"/>
<evidence type="ECO:0000256" key="2">
    <source>
        <dbReference type="ARBA" id="ARBA00022614"/>
    </source>
</evidence>
<dbReference type="PANTHER" id="PTHR46093">
    <property type="entry name" value="ACYL-COA-BINDING DOMAIN-CONTAINING PROTEIN 5"/>
    <property type="match status" value="1"/>
</dbReference>
<keyword evidence="2" id="KW-0433">Leucine-rich repeat</keyword>
<dbReference type="PANTHER" id="PTHR46093:SF3">
    <property type="entry name" value="ACYL-COA-BINDING DOMAIN-CONTAINING PROTEIN 4"/>
    <property type="match status" value="1"/>
</dbReference>